<keyword evidence="6" id="KW-1133">Transmembrane helix</keyword>
<keyword evidence="7" id="KW-0496">Mitochondrion</keyword>
<comment type="subcellular location">
    <subcellularLocation>
        <location evidence="1">Mitochondrion inner membrane</location>
        <topology evidence="1">Multi-pass membrane protein</topology>
    </subcellularLocation>
</comment>
<comment type="caution">
    <text evidence="11">The sequence shown here is derived from an EMBL/GenBank/DDBJ whole genome shotgun (WGS) entry which is preliminary data.</text>
</comment>
<feature type="repeat" description="Solcar" evidence="9">
    <location>
        <begin position="133"/>
        <end position="234"/>
    </location>
</feature>
<reference evidence="11" key="1">
    <citation type="journal article" date="2021" name="Nat. Commun.">
        <title>Genetic determinants of endophytism in the Arabidopsis root mycobiome.</title>
        <authorList>
            <person name="Mesny F."/>
            <person name="Miyauchi S."/>
            <person name="Thiergart T."/>
            <person name="Pickel B."/>
            <person name="Atanasova L."/>
            <person name="Karlsson M."/>
            <person name="Huettel B."/>
            <person name="Barry K.W."/>
            <person name="Haridas S."/>
            <person name="Chen C."/>
            <person name="Bauer D."/>
            <person name="Andreopoulos W."/>
            <person name="Pangilinan J."/>
            <person name="LaButti K."/>
            <person name="Riley R."/>
            <person name="Lipzen A."/>
            <person name="Clum A."/>
            <person name="Drula E."/>
            <person name="Henrissat B."/>
            <person name="Kohler A."/>
            <person name="Grigoriev I.V."/>
            <person name="Martin F.M."/>
            <person name="Hacquard S."/>
        </authorList>
    </citation>
    <scope>NUCLEOTIDE SEQUENCE</scope>
    <source>
        <strain evidence="11">MPI-CAGE-AT-0021</strain>
    </source>
</reference>
<evidence type="ECO:0000313" key="12">
    <source>
        <dbReference type="Proteomes" id="UP000717696"/>
    </source>
</evidence>
<evidence type="ECO:0000313" key="11">
    <source>
        <dbReference type="EMBL" id="KAH7120399.1"/>
    </source>
</evidence>
<keyword evidence="3 9" id="KW-0812">Transmembrane</keyword>
<organism evidence="11 12">
    <name type="scientific">Dactylonectria estremocensis</name>
    <dbReference type="NCBI Taxonomy" id="1079267"/>
    <lineage>
        <taxon>Eukaryota</taxon>
        <taxon>Fungi</taxon>
        <taxon>Dikarya</taxon>
        <taxon>Ascomycota</taxon>
        <taxon>Pezizomycotina</taxon>
        <taxon>Sordariomycetes</taxon>
        <taxon>Hypocreomycetidae</taxon>
        <taxon>Hypocreales</taxon>
        <taxon>Nectriaceae</taxon>
        <taxon>Dactylonectria</taxon>
    </lineage>
</organism>
<protein>
    <submittedName>
        <fullName evidence="11">Mitochondrial carrier domain-containing protein</fullName>
    </submittedName>
</protein>
<gene>
    <name evidence="11" type="ORF">B0J13DRAFT_532284</name>
</gene>
<evidence type="ECO:0000256" key="8">
    <source>
        <dbReference type="ARBA" id="ARBA00023136"/>
    </source>
</evidence>
<proteinExistence type="inferred from homology"/>
<dbReference type="PANTHER" id="PTHR45829">
    <property type="entry name" value="MITOCHONDRIAL CARRIER PROTEIN RIM2"/>
    <property type="match status" value="1"/>
</dbReference>
<keyword evidence="5" id="KW-0999">Mitochondrion inner membrane</keyword>
<accession>A0A9P9DJL1</accession>
<evidence type="ECO:0000256" key="7">
    <source>
        <dbReference type="ARBA" id="ARBA00023128"/>
    </source>
</evidence>
<evidence type="ECO:0000256" key="4">
    <source>
        <dbReference type="ARBA" id="ARBA00022737"/>
    </source>
</evidence>
<dbReference type="EMBL" id="JAGMUU010000028">
    <property type="protein sequence ID" value="KAH7120399.1"/>
    <property type="molecule type" value="Genomic_DNA"/>
</dbReference>
<dbReference type="PROSITE" id="PS50920">
    <property type="entry name" value="SOLCAR"/>
    <property type="match status" value="3"/>
</dbReference>
<dbReference type="PANTHER" id="PTHR45829:SF1">
    <property type="entry name" value="CARRIER PROTEIN, PUTATIVE (AFU_ORTHOLOGUE AFUA_4G06780)-RELATED"/>
    <property type="match status" value="1"/>
</dbReference>
<evidence type="ECO:0000256" key="10">
    <source>
        <dbReference type="RuleBase" id="RU000488"/>
    </source>
</evidence>
<sequence length="388" mass="42724">MTTTAPAISPLKRWAANATDTQLNTFSGAVSGLVSGIITCPLDVIKIRLQAQGSLVPTHAHAAIKSRSRAHHELYSGLFKTARIIWRGEGLHGMYRGIGPLVLGYLPTWAIWFTVYQQSKVIIRQSYPALSSSPNTVNLISSITAGLASTVATNPIWTVKVRLMSQAYRPYRKRLFQRGKAYRPHWHYHSTLDAAYKMYMTEGMGAFYSGLRASLLGLSHVAIQFPAYEYLKMQFTGKAMGASRSDGDDGAEWIGILSASLLSKMVASSVTYPHEVIRTRLQTQRRPVPGAEFLEGLGGFNGLRNAGLSNVLLQPKYRGVVHAFRLILREEGWRVLYNGMGVNMARSLPAATVTMLTYEYVMSSLSRMKETALEGESGEGRKASRASG</sequence>
<evidence type="ECO:0000256" key="3">
    <source>
        <dbReference type="ARBA" id="ARBA00022692"/>
    </source>
</evidence>
<dbReference type="SUPFAM" id="SSF103506">
    <property type="entry name" value="Mitochondrial carrier"/>
    <property type="match status" value="1"/>
</dbReference>
<dbReference type="InterPro" id="IPR023395">
    <property type="entry name" value="MCP_dom_sf"/>
</dbReference>
<name>A0A9P9DJL1_9HYPO</name>
<dbReference type="GO" id="GO:0005743">
    <property type="term" value="C:mitochondrial inner membrane"/>
    <property type="evidence" value="ECO:0007669"/>
    <property type="project" value="UniProtKB-SubCell"/>
</dbReference>
<keyword evidence="4" id="KW-0677">Repeat</keyword>
<dbReference type="Gene3D" id="1.50.40.10">
    <property type="entry name" value="Mitochondrial carrier domain"/>
    <property type="match status" value="1"/>
</dbReference>
<dbReference type="Proteomes" id="UP000717696">
    <property type="component" value="Unassembled WGS sequence"/>
</dbReference>
<dbReference type="AlphaFoldDB" id="A0A9P9DJL1"/>
<dbReference type="InterPro" id="IPR002067">
    <property type="entry name" value="MCP"/>
</dbReference>
<dbReference type="Pfam" id="PF00153">
    <property type="entry name" value="Mito_carr"/>
    <property type="match status" value="3"/>
</dbReference>
<dbReference type="FunFam" id="1.50.40.10:FF:000075">
    <property type="entry name" value="Nicotinamide adenine dinucleotide transporter 2, mitochondrial"/>
    <property type="match status" value="1"/>
</dbReference>
<dbReference type="PRINTS" id="PR00926">
    <property type="entry name" value="MITOCARRIER"/>
</dbReference>
<keyword evidence="8 9" id="KW-0472">Membrane</keyword>
<dbReference type="InterPro" id="IPR049562">
    <property type="entry name" value="SLC25A33/36-like"/>
</dbReference>
<evidence type="ECO:0000256" key="9">
    <source>
        <dbReference type="PROSITE-ProRule" id="PRU00282"/>
    </source>
</evidence>
<evidence type="ECO:0000256" key="1">
    <source>
        <dbReference type="ARBA" id="ARBA00004448"/>
    </source>
</evidence>
<dbReference type="InterPro" id="IPR018108">
    <property type="entry name" value="MCP_transmembrane"/>
</dbReference>
<keyword evidence="12" id="KW-1185">Reference proteome</keyword>
<evidence type="ECO:0000256" key="6">
    <source>
        <dbReference type="ARBA" id="ARBA00022989"/>
    </source>
</evidence>
<feature type="repeat" description="Solcar" evidence="9">
    <location>
        <begin position="251"/>
        <end position="364"/>
    </location>
</feature>
<feature type="repeat" description="Solcar" evidence="9">
    <location>
        <begin position="19"/>
        <end position="122"/>
    </location>
</feature>
<dbReference type="GO" id="GO:0015218">
    <property type="term" value="F:pyrimidine nucleotide transmembrane transporter activity"/>
    <property type="evidence" value="ECO:0007669"/>
    <property type="project" value="InterPro"/>
</dbReference>
<evidence type="ECO:0000256" key="2">
    <source>
        <dbReference type="ARBA" id="ARBA00022448"/>
    </source>
</evidence>
<keyword evidence="2 10" id="KW-0813">Transport</keyword>
<dbReference type="OrthoDB" id="10266426at2759"/>
<comment type="similarity">
    <text evidence="10">Belongs to the mitochondrial carrier (TC 2.A.29) family.</text>
</comment>
<evidence type="ECO:0000256" key="5">
    <source>
        <dbReference type="ARBA" id="ARBA00022792"/>
    </source>
</evidence>
<dbReference type="GO" id="GO:1990519">
    <property type="term" value="P:pyrimidine nucleotide import into mitochondrion"/>
    <property type="evidence" value="ECO:0007669"/>
    <property type="project" value="TreeGrafter"/>
</dbReference>